<dbReference type="RefSeq" id="WP_008659833.1">
    <property type="nucleotide sequence ID" value="NZ_CABKOU010000002.1"/>
</dbReference>
<evidence type="ECO:0008006" key="5">
    <source>
        <dbReference type="Google" id="ProtNLM"/>
    </source>
</evidence>
<organism evidence="3 4">
    <name type="scientific">Bacteroides fragilis</name>
    <dbReference type="NCBI Taxonomy" id="817"/>
    <lineage>
        <taxon>Bacteria</taxon>
        <taxon>Pseudomonadati</taxon>
        <taxon>Bacteroidota</taxon>
        <taxon>Bacteroidia</taxon>
        <taxon>Bacteroidales</taxon>
        <taxon>Bacteroidaceae</taxon>
        <taxon>Bacteroides</taxon>
    </lineage>
</organism>
<evidence type="ECO:0000256" key="1">
    <source>
        <dbReference type="SAM" id="Coils"/>
    </source>
</evidence>
<evidence type="ECO:0000256" key="2">
    <source>
        <dbReference type="SAM" id="MobiDB-lite"/>
    </source>
</evidence>
<feature type="region of interest" description="Disordered" evidence="2">
    <location>
        <begin position="74"/>
        <end position="96"/>
    </location>
</feature>
<accession>A0AAQ2NAE9</accession>
<feature type="coiled-coil region" evidence="1">
    <location>
        <begin position="278"/>
        <end position="351"/>
    </location>
</feature>
<dbReference type="EMBL" id="CP103216">
    <property type="protein sequence ID" value="UVR54896.1"/>
    <property type="molecule type" value="Genomic_DNA"/>
</dbReference>
<name>A0AAQ2NAE9_BACFG</name>
<dbReference type="AlphaFoldDB" id="A0AAQ2NAE9"/>
<dbReference type="Proteomes" id="UP001060330">
    <property type="component" value="Chromosome"/>
</dbReference>
<feature type="compositionally biased region" description="Basic and acidic residues" evidence="2">
    <location>
        <begin position="74"/>
        <end position="84"/>
    </location>
</feature>
<keyword evidence="1" id="KW-0175">Coiled coil</keyword>
<sequence length="473" mass="54528">MAQTSDHIKPCNIGSSEAHNRRTREYLKHIGKEKFYIRTDLTPQNSSWVSPLMEGKDLTAYYNEIARMVKEKTGRAMQTRERTVTNKKTGKTKVVSGSSPLRESVVVCKADTTIDQLRKYCDRCHERWGITALQIFIHLDEGHYGIPGNSSTWKPNCHAHIVWDWMNHETGKSCKLGKADMSLMQDMVAECLEMERGTRKEETGKAHLERTDFIIAKQKREVEEADNRKKSLDHENQVREKIGAELDNEIARKQNKANRENGNTILSGLARLTGKGQFAETEKENAALKKRLADMVRRIKAMEQEYRSQLGQASERQASLEATIKRLQSEMAHLRKEAEEKDRQIACLDRLAYPQRYRLSSGAELTHIHVPNYLHPSLHIWTKVGNELFDDVKYGISYETAQRHLRGELTDEEFVNAVFEPQEQVSVAQAQLIAWGCFYVGKRWTGTGSCGYWRRRLAIGFAVERKEKKWLWC</sequence>
<proteinExistence type="predicted"/>
<gene>
    <name evidence="3" type="ORF">NXX45_14225</name>
</gene>
<reference evidence="3" key="1">
    <citation type="submission" date="2022-08" db="EMBL/GenBank/DDBJ databases">
        <title>Genome Sequencing of Bacteroides fragilis Group Isolates with Nanopore Technology.</title>
        <authorList>
            <person name="Tisza M.J."/>
            <person name="Smith D."/>
            <person name="Dekker J.P."/>
        </authorList>
    </citation>
    <scope>NUCLEOTIDE SEQUENCE</scope>
    <source>
        <strain evidence="3">BFG-70</strain>
    </source>
</reference>
<evidence type="ECO:0000313" key="3">
    <source>
        <dbReference type="EMBL" id="UVR54896.1"/>
    </source>
</evidence>
<protein>
    <recommendedName>
        <fullName evidence="5">Mobilization protein</fullName>
    </recommendedName>
</protein>
<evidence type="ECO:0000313" key="4">
    <source>
        <dbReference type="Proteomes" id="UP001060330"/>
    </source>
</evidence>